<name>A0A420Y2J5_9PEZI</name>
<keyword evidence="1" id="KW-0812">Transmembrane</keyword>
<dbReference type="InterPro" id="IPR024316">
    <property type="entry name" value="APQ12"/>
</dbReference>
<evidence type="ECO:0000256" key="1">
    <source>
        <dbReference type="SAM" id="Phobius"/>
    </source>
</evidence>
<keyword evidence="1" id="KW-1133">Transmembrane helix</keyword>
<dbReference type="AlphaFoldDB" id="A0A420Y2J5"/>
<comment type="caution">
    <text evidence="2">The sequence shown here is derived from an EMBL/GenBank/DDBJ whole genome shotgun (WGS) entry which is preliminary data.</text>
</comment>
<dbReference type="Proteomes" id="UP000275385">
    <property type="component" value="Unassembled WGS sequence"/>
</dbReference>
<keyword evidence="1" id="KW-0472">Membrane</keyword>
<keyword evidence="3" id="KW-1185">Reference proteome</keyword>
<proteinExistence type="predicted"/>
<feature type="transmembrane region" description="Helical" evidence="1">
    <location>
        <begin position="107"/>
        <end position="125"/>
    </location>
</feature>
<dbReference type="OrthoDB" id="3559694at2759"/>
<accession>A0A420Y2J5</accession>
<evidence type="ECO:0000313" key="3">
    <source>
        <dbReference type="Proteomes" id="UP000275385"/>
    </source>
</evidence>
<protein>
    <submittedName>
        <fullName evidence="2">Uncharacterized protein</fullName>
    </submittedName>
</protein>
<sequence>MDQYVLNYLKGKRWRAYYLTPDSTSFIQEHVFQSDSAVGKIIRSITFSVQKLFSILYPFVGPALDRLTQALYNSPDIVVLGFVAVILLFMFQVLSWMRRFMVFWTRLAARFTFYAGIVALAASVYQRGLERSFNDAASLGSTVLGWAGMIKDIWMSEYRRYEQQAQGSKGYSGQGAGAGSWRNR</sequence>
<feature type="transmembrane region" description="Helical" evidence="1">
    <location>
        <begin position="77"/>
        <end position="95"/>
    </location>
</feature>
<reference evidence="2 3" key="1">
    <citation type="submission" date="2018-08" db="EMBL/GenBank/DDBJ databases">
        <title>Draft genome of the lignicolous fungus Coniochaeta pulveracea.</title>
        <authorList>
            <person name="Borstlap C.J."/>
            <person name="De Witt R.N."/>
            <person name="Botha A."/>
            <person name="Volschenk H."/>
        </authorList>
    </citation>
    <scope>NUCLEOTIDE SEQUENCE [LARGE SCALE GENOMIC DNA]</scope>
    <source>
        <strain evidence="2 3">CAB683</strain>
    </source>
</reference>
<organism evidence="2 3">
    <name type="scientific">Coniochaeta pulveracea</name>
    <dbReference type="NCBI Taxonomy" id="177199"/>
    <lineage>
        <taxon>Eukaryota</taxon>
        <taxon>Fungi</taxon>
        <taxon>Dikarya</taxon>
        <taxon>Ascomycota</taxon>
        <taxon>Pezizomycotina</taxon>
        <taxon>Sordariomycetes</taxon>
        <taxon>Sordariomycetidae</taxon>
        <taxon>Coniochaetales</taxon>
        <taxon>Coniochaetaceae</taxon>
        <taxon>Coniochaeta</taxon>
    </lineage>
</organism>
<evidence type="ECO:0000313" key="2">
    <source>
        <dbReference type="EMBL" id="RKU42106.1"/>
    </source>
</evidence>
<gene>
    <name evidence="2" type="ORF">DL546_002030</name>
</gene>
<dbReference type="Pfam" id="PF12716">
    <property type="entry name" value="Apq12"/>
    <property type="match status" value="1"/>
</dbReference>
<dbReference type="EMBL" id="QVQW01000061">
    <property type="protein sequence ID" value="RKU42106.1"/>
    <property type="molecule type" value="Genomic_DNA"/>
</dbReference>